<feature type="domain" description="Ketopantoate reductase N-terminal" evidence="11">
    <location>
        <begin position="12"/>
        <end position="160"/>
    </location>
</feature>
<dbReference type="Gene3D" id="1.10.1040.10">
    <property type="entry name" value="N-(1-d-carboxylethyl)-l-norvaline Dehydrogenase, domain 2"/>
    <property type="match status" value="1"/>
</dbReference>
<evidence type="ECO:0000313" key="13">
    <source>
        <dbReference type="EMBL" id="SFG04798.1"/>
    </source>
</evidence>
<reference evidence="14" key="1">
    <citation type="submission" date="2016-10" db="EMBL/GenBank/DDBJ databases">
        <authorList>
            <person name="Varghese N."/>
            <person name="Submissions S."/>
        </authorList>
    </citation>
    <scope>NUCLEOTIDE SEQUENCE [LARGE SCALE GENOMIC DNA]</scope>
    <source>
        <strain evidence="14">CGMCC 1.10971</strain>
    </source>
</reference>
<evidence type="ECO:0000313" key="14">
    <source>
        <dbReference type="Proteomes" id="UP000198623"/>
    </source>
</evidence>
<comment type="pathway">
    <text evidence="1 10">Cofactor biosynthesis; (R)-pantothenate biosynthesis; (R)-pantoate from 3-methyl-2-oxobutanoate: step 2/2.</text>
</comment>
<dbReference type="EMBL" id="FOOU01000003">
    <property type="protein sequence ID" value="SFG04798.1"/>
    <property type="molecule type" value="Genomic_DNA"/>
</dbReference>
<keyword evidence="7 10" id="KW-0560">Oxidoreductase</keyword>
<evidence type="ECO:0000259" key="12">
    <source>
        <dbReference type="Pfam" id="PF08546"/>
    </source>
</evidence>
<dbReference type="InterPro" id="IPR036291">
    <property type="entry name" value="NAD(P)-bd_dom_sf"/>
</dbReference>
<dbReference type="GO" id="GO:0015940">
    <property type="term" value="P:pantothenate biosynthetic process"/>
    <property type="evidence" value="ECO:0007669"/>
    <property type="project" value="UniProtKB-UniPathway"/>
</dbReference>
<dbReference type="GO" id="GO:0005737">
    <property type="term" value="C:cytoplasm"/>
    <property type="evidence" value="ECO:0007669"/>
    <property type="project" value="TreeGrafter"/>
</dbReference>
<evidence type="ECO:0000259" key="11">
    <source>
        <dbReference type="Pfam" id="PF02558"/>
    </source>
</evidence>
<dbReference type="SUPFAM" id="SSF51735">
    <property type="entry name" value="NAD(P)-binding Rossmann-fold domains"/>
    <property type="match status" value="1"/>
</dbReference>
<comment type="catalytic activity">
    <reaction evidence="9 10">
        <text>(R)-pantoate + NADP(+) = 2-dehydropantoate + NADPH + H(+)</text>
        <dbReference type="Rhea" id="RHEA:16233"/>
        <dbReference type="ChEBI" id="CHEBI:11561"/>
        <dbReference type="ChEBI" id="CHEBI:15378"/>
        <dbReference type="ChEBI" id="CHEBI:15980"/>
        <dbReference type="ChEBI" id="CHEBI:57783"/>
        <dbReference type="ChEBI" id="CHEBI:58349"/>
        <dbReference type="EC" id="1.1.1.169"/>
    </reaction>
</comment>
<evidence type="ECO:0000256" key="10">
    <source>
        <dbReference type="RuleBase" id="RU362068"/>
    </source>
</evidence>
<evidence type="ECO:0000256" key="8">
    <source>
        <dbReference type="ARBA" id="ARBA00032024"/>
    </source>
</evidence>
<proteinExistence type="inferred from homology"/>
<dbReference type="OrthoDB" id="6530772at2"/>
<organism evidence="13 14">
    <name type="scientific">Neptunomonas qingdaonensis</name>
    <dbReference type="NCBI Taxonomy" id="1045558"/>
    <lineage>
        <taxon>Bacteria</taxon>
        <taxon>Pseudomonadati</taxon>
        <taxon>Pseudomonadota</taxon>
        <taxon>Gammaproteobacteria</taxon>
        <taxon>Oceanospirillales</taxon>
        <taxon>Oceanospirillaceae</taxon>
        <taxon>Neptunomonas</taxon>
    </lineage>
</organism>
<dbReference type="Gene3D" id="3.40.50.720">
    <property type="entry name" value="NAD(P)-binding Rossmann-like Domain"/>
    <property type="match status" value="1"/>
</dbReference>
<dbReference type="EC" id="1.1.1.169" evidence="3 10"/>
<dbReference type="PANTHER" id="PTHR43765:SF2">
    <property type="entry name" value="2-DEHYDROPANTOATE 2-REDUCTASE"/>
    <property type="match status" value="1"/>
</dbReference>
<keyword evidence="14" id="KW-1185">Reference proteome</keyword>
<dbReference type="InterPro" id="IPR050838">
    <property type="entry name" value="Ketopantoate_reductase"/>
</dbReference>
<dbReference type="InterPro" id="IPR008927">
    <property type="entry name" value="6-PGluconate_DH-like_C_sf"/>
</dbReference>
<evidence type="ECO:0000256" key="5">
    <source>
        <dbReference type="ARBA" id="ARBA00022655"/>
    </source>
</evidence>
<dbReference type="GO" id="GO:0008677">
    <property type="term" value="F:2-dehydropantoate 2-reductase activity"/>
    <property type="evidence" value="ECO:0007669"/>
    <property type="project" value="UniProtKB-EC"/>
</dbReference>
<dbReference type="AlphaFoldDB" id="A0A1I2NMD8"/>
<dbReference type="STRING" id="1045558.SAMN05216175_1032"/>
<dbReference type="InterPro" id="IPR013332">
    <property type="entry name" value="KPR_N"/>
</dbReference>
<evidence type="ECO:0000256" key="6">
    <source>
        <dbReference type="ARBA" id="ARBA00022857"/>
    </source>
</evidence>
<dbReference type="InterPro" id="IPR013328">
    <property type="entry name" value="6PGD_dom2"/>
</dbReference>
<dbReference type="SUPFAM" id="SSF48179">
    <property type="entry name" value="6-phosphogluconate dehydrogenase C-terminal domain-like"/>
    <property type="match status" value="1"/>
</dbReference>
<dbReference type="Proteomes" id="UP000198623">
    <property type="component" value="Unassembled WGS sequence"/>
</dbReference>
<dbReference type="Pfam" id="PF02558">
    <property type="entry name" value="ApbA"/>
    <property type="match status" value="1"/>
</dbReference>
<evidence type="ECO:0000256" key="9">
    <source>
        <dbReference type="ARBA" id="ARBA00048793"/>
    </source>
</evidence>
<dbReference type="GO" id="GO:0050661">
    <property type="term" value="F:NADP binding"/>
    <property type="evidence" value="ECO:0007669"/>
    <property type="project" value="TreeGrafter"/>
</dbReference>
<comment type="function">
    <text evidence="10">Catalyzes the NADPH-dependent reduction of ketopantoate into pantoic acid.</text>
</comment>
<dbReference type="NCBIfam" id="TIGR00745">
    <property type="entry name" value="apbA_panE"/>
    <property type="match status" value="1"/>
</dbReference>
<keyword evidence="6 10" id="KW-0521">NADP</keyword>
<dbReference type="FunFam" id="1.10.1040.10:FF:000017">
    <property type="entry name" value="2-dehydropantoate 2-reductase"/>
    <property type="match status" value="1"/>
</dbReference>
<evidence type="ECO:0000256" key="4">
    <source>
        <dbReference type="ARBA" id="ARBA00019465"/>
    </source>
</evidence>
<evidence type="ECO:0000256" key="2">
    <source>
        <dbReference type="ARBA" id="ARBA00007870"/>
    </source>
</evidence>
<evidence type="ECO:0000256" key="1">
    <source>
        <dbReference type="ARBA" id="ARBA00004994"/>
    </source>
</evidence>
<dbReference type="InterPro" id="IPR003710">
    <property type="entry name" value="ApbA"/>
</dbReference>
<protein>
    <recommendedName>
        <fullName evidence="4 10">2-dehydropantoate 2-reductase</fullName>
        <ecNumber evidence="3 10">1.1.1.169</ecNumber>
    </recommendedName>
    <alternativeName>
        <fullName evidence="8 10">Ketopantoate reductase</fullName>
    </alternativeName>
</protein>
<dbReference type="InterPro" id="IPR013752">
    <property type="entry name" value="KPA_reductase"/>
</dbReference>
<dbReference type="Pfam" id="PF08546">
    <property type="entry name" value="ApbA_C"/>
    <property type="match status" value="1"/>
</dbReference>
<gene>
    <name evidence="13" type="ORF">SAMN05216175_1032</name>
</gene>
<dbReference type="UniPathway" id="UPA00028">
    <property type="reaction ID" value="UER00004"/>
</dbReference>
<feature type="domain" description="Ketopantoate reductase C-terminal" evidence="12">
    <location>
        <begin position="185"/>
        <end position="308"/>
    </location>
</feature>
<dbReference type="PANTHER" id="PTHR43765">
    <property type="entry name" value="2-DEHYDROPANTOATE 2-REDUCTASE-RELATED"/>
    <property type="match status" value="1"/>
</dbReference>
<comment type="similarity">
    <text evidence="2 10">Belongs to the ketopantoate reductase family.</text>
</comment>
<name>A0A1I2NMD8_9GAMM</name>
<accession>A0A1I2NMD8</accession>
<evidence type="ECO:0000256" key="3">
    <source>
        <dbReference type="ARBA" id="ARBA00013014"/>
    </source>
</evidence>
<keyword evidence="5 10" id="KW-0566">Pantothenate biosynthesis</keyword>
<evidence type="ECO:0000256" key="7">
    <source>
        <dbReference type="ARBA" id="ARBA00023002"/>
    </source>
</evidence>
<sequence length="312" mass="34162">MMCSQWFITMHWHILGAGAIGCTWAVQLFKSRHDVTLILSSNERLQQLSTNGGVTYQATDGEIKTYKVNAELAEKNTPIQNLVICTKAYSTINALQSVADRLSSDANVILLQNGLGPQQEAVTLFPELSIWAATTTDGAYLRSPFHVVRAGHGETLIGAISRKALSNKPLSLSPSGDLTLSLIDDIEHKLWCKVAINAAINPLTALNNCKNGMLVSDATLAEKMQAVCREVETIAASCGQPLFEKPLYDMAVSIATLTAENYSSMLQDIQKKRSTEIEQITGFLCKQAEKTGTDAPQNRRLLQQVRQLSLIR</sequence>